<reference evidence="1 2" key="1">
    <citation type="submission" date="2021-06" db="EMBL/GenBank/DDBJ databases">
        <authorList>
            <person name="Kallberg Y."/>
            <person name="Tangrot J."/>
            <person name="Rosling A."/>
        </authorList>
    </citation>
    <scope>NUCLEOTIDE SEQUENCE [LARGE SCALE GENOMIC DNA]</scope>
    <source>
        <strain evidence="1 2">120-4 pot B 10/14</strain>
    </source>
</reference>
<gene>
    <name evidence="1" type="ORF">GMARGA_LOCUS31231</name>
</gene>
<protein>
    <submittedName>
        <fullName evidence="1">38912_t:CDS:1</fullName>
    </submittedName>
</protein>
<proteinExistence type="predicted"/>
<evidence type="ECO:0000313" key="2">
    <source>
        <dbReference type="Proteomes" id="UP000789901"/>
    </source>
</evidence>
<dbReference type="Proteomes" id="UP000789901">
    <property type="component" value="Unassembled WGS sequence"/>
</dbReference>
<name>A0ABN7WIL4_GIGMA</name>
<evidence type="ECO:0000313" key="1">
    <source>
        <dbReference type="EMBL" id="CAG8832807.1"/>
    </source>
</evidence>
<feature type="non-terminal residue" evidence="1">
    <location>
        <position position="94"/>
    </location>
</feature>
<keyword evidence="2" id="KW-1185">Reference proteome</keyword>
<dbReference type="EMBL" id="CAJVQB010046097">
    <property type="protein sequence ID" value="CAG8832807.1"/>
    <property type="molecule type" value="Genomic_DNA"/>
</dbReference>
<accession>A0ABN7WIL4</accession>
<comment type="caution">
    <text evidence="1">The sequence shown here is derived from an EMBL/GenBank/DDBJ whole genome shotgun (WGS) entry which is preliminary data.</text>
</comment>
<sequence length="94" mass="10857">MESYISADFENLLINQNMSPTKRKSYTIKQKLEIILKSKETSNNITVQIYKEKLEKAPHSIRSISSGRKAIYSLAEKELSQWIIQLRQNGIVVT</sequence>
<organism evidence="1 2">
    <name type="scientific">Gigaspora margarita</name>
    <dbReference type="NCBI Taxonomy" id="4874"/>
    <lineage>
        <taxon>Eukaryota</taxon>
        <taxon>Fungi</taxon>
        <taxon>Fungi incertae sedis</taxon>
        <taxon>Mucoromycota</taxon>
        <taxon>Glomeromycotina</taxon>
        <taxon>Glomeromycetes</taxon>
        <taxon>Diversisporales</taxon>
        <taxon>Gigasporaceae</taxon>
        <taxon>Gigaspora</taxon>
    </lineage>
</organism>